<feature type="region of interest" description="Disordered" evidence="1">
    <location>
        <begin position="114"/>
        <end position="212"/>
    </location>
</feature>
<dbReference type="InterPro" id="IPR044822">
    <property type="entry name" value="Myb_DNA-bind_4"/>
</dbReference>
<protein>
    <submittedName>
        <fullName evidence="3">Alcohol dehydrogenase transcription factor Myb/SANT-like</fullName>
    </submittedName>
</protein>
<organism evidence="3 4">
    <name type="scientific">Musa troglodytarum</name>
    <name type="common">fe'i banana</name>
    <dbReference type="NCBI Taxonomy" id="320322"/>
    <lineage>
        <taxon>Eukaryota</taxon>
        <taxon>Viridiplantae</taxon>
        <taxon>Streptophyta</taxon>
        <taxon>Embryophyta</taxon>
        <taxon>Tracheophyta</taxon>
        <taxon>Spermatophyta</taxon>
        <taxon>Magnoliopsida</taxon>
        <taxon>Liliopsida</taxon>
        <taxon>Zingiberales</taxon>
        <taxon>Musaceae</taxon>
        <taxon>Musa</taxon>
    </lineage>
</organism>
<dbReference type="OrthoDB" id="1901794at2759"/>
<feature type="domain" description="Myb-like" evidence="2">
    <location>
        <begin position="20"/>
        <end position="88"/>
    </location>
</feature>
<evidence type="ECO:0000313" key="4">
    <source>
        <dbReference type="Proteomes" id="UP001055439"/>
    </source>
</evidence>
<gene>
    <name evidence="3" type="ORF">MUK42_25139</name>
</gene>
<dbReference type="SMART" id="SM00595">
    <property type="entry name" value="MADF"/>
    <property type="match status" value="1"/>
</dbReference>
<dbReference type="FunFam" id="1.10.10.60:FF:000152">
    <property type="entry name" value="Trihelix transcription factor ASIL2"/>
    <property type="match status" value="1"/>
</dbReference>
<evidence type="ECO:0000259" key="2">
    <source>
        <dbReference type="PROSITE" id="PS50090"/>
    </source>
</evidence>
<dbReference type="Gene3D" id="1.10.10.60">
    <property type="entry name" value="Homeodomain-like"/>
    <property type="match status" value="1"/>
</dbReference>
<feature type="compositionally biased region" description="Acidic residues" evidence="1">
    <location>
        <begin position="133"/>
        <end position="150"/>
    </location>
</feature>
<evidence type="ECO:0000313" key="3">
    <source>
        <dbReference type="EMBL" id="URE43726.1"/>
    </source>
</evidence>
<dbReference type="PROSITE" id="PS50090">
    <property type="entry name" value="MYB_LIKE"/>
    <property type="match status" value="1"/>
</dbReference>
<dbReference type="EMBL" id="CP097511">
    <property type="protein sequence ID" value="URE43726.1"/>
    <property type="molecule type" value="Genomic_DNA"/>
</dbReference>
<feature type="compositionally biased region" description="Acidic residues" evidence="1">
    <location>
        <begin position="187"/>
        <end position="204"/>
    </location>
</feature>
<proteinExistence type="predicted"/>
<dbReference type="Pfam" id="PF13837">
    <property type="entry name" value="Myb_DNA-bind_4"/>
    <property type="match status" value="1"/>
</dbReference>
<dbReference type="PANTHER" id="PTHR31307:SF3">
    <property type="entry name" value="HOMEODOMAIN-LIKE SUPERFAMILY PROTEIN"/>
    <property type="match status" value="1"/>
</dbReference>
<dbReference type="PANTHER" id="PTHR31307">
    <property type="entry name" value="TRIHELIX TRANSCRIPTION FACTOR ASIL2"/>
    <property type="match status" value="1"/>
</dbReference>
<dbReference type="Proteomes" id="UP001055439">
    <property type="component" value="Chromosome 9"/>
</dbReference>
<evidence type="ECO:0000256" key="1">
    <source>
        <dbReference type="SAM" id="MobiDB-lite"/>
    </source>
</evidence>
<name>A0A9E7I1L6_9LILI</name>
<reference evidence="3" key="1">
    <citation type="submission" date="2022-05" db="EMBL/GenBank/DDBJ databases">
        <title>The Musa troglodytarum L. genome provides insights into the mechanism of non-climacteric behaviour and enrichment of carotenoids.</title>
        <authorList>
            <person name="Wang J."/>
        </authorList>
    </citation>
    <scope>NUCLEOTIDE SEQUENCE</scope>
    <source>
        <tissue evidence="3">Leaf</tissue>
    </source>
</reference>
<feature type="region of interest" description="Disordered" evidence="1">
    <location>
        <begin position="1"/>
        <end position="28"/>
    </location>
</feature>
<keyword evidence="4" id="KW-1185">Reference proteome</keyword>
<dbReference type="InterPro" id="IPR044823">
    <property type="entry name" value="ASIL1/2-like"/>
</dbReference>
<dbReference type="InterPro" id="IPR001005">
    <property type="entry name" value="SANT/Myb"/>
</dbReference>
<accession>A0A9E7I1L6</accession>
<sequence>MATAAGSAERRPGHSALASRKSAPGQPWSHIETAHLIDAYEERWYALKRGQLKAQQWEDVAAAVAGRCGLDEPSKTGTQCRHKVEKLRKRYRAERLRPVPSAWPFFNRMDRMERGPLPITFRPPPPPPAAQSTDEEEEDEDDDHEDEDVDERSNTRSINGILRDSSWNPSRVGRSLVPPKRRGFEMVAEEEEENDEVESEEEAAEGAGEAEALSQMAAVVRGFGDRLVRMDKRRRELMREMKRDWMEMETKRAEMLMESQRCLLEKIAGAFPSAKKPKKSHNL</sequence>
<dbReference type="AlphaFoldDB" id="A0A9E7I1L6"/>